<dbReference type="AlphaFoldDB" id="A0AAD2G188"/>
<evidence type="ECO:0008006" key="3">
    <source>
        <dbReference type="Google" id="ProtNLM"/>
    </source>
</evidence>
<keyword evidence="2" id="KW-1185">Reference proteome</keyword>
<gene>
    <name evidence="1" type="ORF">CYCCA115_LOCUS17324</name>
</gene>
<accession>A0AAD2G188</accession>
<evidence type="ECO:0000313" key="1">
    <source>
        <dbReference type="EMBL" id="CAJ1958734.1"/>
    </source>
</evidence>
<sequence length="398" mass="45767">MNQLPVDLLFEIVDYLNPKERQRFAETNLCHRYLFPLPLILKITSKSSGSALQERFFVSSRNDPQTMLLDHEELIFEQDYLFWAFDYERGNRVYLSRHGQKLLNTEYTQYMFTMGLRPKHPTQFVRIKGGEAGTKVGLEDSIGLDIGGTSNIKHTPDSKDRMYLSSQALTMGALWYAIQQKWGNYEKLQLYKCQNYHAQKHCTATTITNNHKHHQHHQHHGQPQDDRATPLIIHAIPDICDGLCSLYSPKSLKDGRAACELHHINIKFHFWVLGGLLCFKANMSSVPFAFGVPMLEEDKAGGIKDPTVDCLKVLLKKNSSRWWAVKHYMSVAASIQSGNVIKIEDFMRTVKDHEDHTIIRDDSKNLVYIQVQDAVVENGIADHPKNENEVWEFMFCGS</sequence>
<proteinExistence type="predicted"/>
<protein>
    <recommendedName>
        <fullName evidence="3">F-box domain-containing protein</fullName>
    </recommendedName>
</protein>
<organism evidence="1 2">
    <name type="scientific">Cylindrotheca closterium</name>
    <dbReference type="NCBI Taxonomy" id="2856"/>
    <lineage>
        <taxon>Eukaryota</taxon>
        <taxon>Sar</taxon>
        <taxon>Stramenopiles</taxon>
        <taxon>Ochrophyta</taxon>
        <taxon>Bacillariophyta</taxon>
        <taxon>Bacillariophyceae</taxon>
        <taxon>Bacillariophycidae</taxon>
        <taxon>Bacillariales</taxon>
        <taxon>Bacillariaceae</taxon>
        <taxon>Cylindrotheca</taxon>
    </lineage>
</organism>
<evidence type="ECO:0000313" key="2">
    <source>
        <dbReference type="Proteomes" id="UP001295423"/>
    </source>
</evidence>
<comment type="caution">
    <text evidence="1">The sequence shown here is derived from an EMBL/GenBank/DDBJ whole genome shotgun (WGS) entry which is preliminary data.</text>
</comment>
<name>A0AAD2G188_9STRA</name>
<dbReference type="Proteomes" id="UP001295423">
    <property type="component" value="Unassembled WGS sequence"/>
</dbReference>
<reference evidence="1" key="1">
    <citation type="submission" date="2023-08" db="EMBL/GenBank/DDBJ databases">
        <authorList>
            <person name="Audoor S."/>
            <person name="Bilcke G."/>
        </authorList>
    </citation>
    <scope>NUCLEOTIDE SEQUENCE</scope>
</reference>
<dbReference type="EMBL" id="CAKOGP040001980">
    <property type="protein sequence ID" value="CAJ1958734.1"/>
    <property type="molecule type" value="Genomic_DNA"/>
</dbReference>